<name>A0A814SFH2_9BILA</name>
<dbReference type="AlphaFoldDB" id="A0A814SFH2"/>
<dbReference type="SUPFAM" id="SSF49899">
    <property type="entry name" value="Concanavalin A-like lectins/glucanases"/>
    <property type="match status" value="1"/>
</dbReference>
<dbReference type="EMBL" id="CAJNOK010017374">
    <property type="protein sequence ID" value="CAF1262843.1"/>
    <property type="molecule type" value="Genomic_DNA"/>
</dbReference>
<accession>A0A814SFH2</accession>
<feature type="domain" description="GH16" evidence="3">
    <location>
        <begin position="27"/>
        <end position="259"/>
    </location>
</feature>
<dbReference type="Proteomes" id="UP000677228">
    <property type="component" value="Unassembled WGS sequence"/>
</dbReference>
<dbReference type="OrthoDB" id="26589at2759"/>
<dbReference type="Proteomes" id="UP000682733">
    <property type="component" value="Unassembled WGS sequence"/>
</dbReference>
<dbReference type="PANTHER" id="PTHR10963:SF55">
    <property type="entry name" value="GLYCOSIDE HYDROLASE FAMILY 16 PROTEIN"/>
    <property type="match status" value="1"/>
</dbReference>
<reference evidence="4" key="1">
    <citation type="submission" date="2021-02" db="EMBL/GenBank/DDBJ databases">
        <authorList>
            <person name="Nowell W R."/>
        </authorList>
    </citation>
    <scope>NUCLEOTIDE SEQUENCE</scope>
</reference>
<dbReference type="PROSITE" id="PS50231">
    <property type="entry name" value="RICIN_B_LECTIN"/>
    <property type="match status" value="1"/>
</dbReference>
<sequence length="408" mass="46157">MMMIICFIFLLLATPIASQTTNGQTRVLYEAFDPPSLNTSIWNYGYPWGSYYNHRANTTPRQAKITQDGFLNITATRERSISLGLQTEFGPIDLDFTSGAVNTNGKLCIKNGFVDISLRAAETPSTWPSVFLVPEDQGTVPMLTIMEVFDSRSRYSYGFKYTNDQGEVQEENGIADERQTSDGIHRYGLDWGYDQITWYYDNKWVSTITKSNELRQVGNMCLVIALGVGGKSKGTAVDPKAYPSIMSIDLLEVWQPKYDGFYKFQNVQTGLLMEIDSALHDWGTRVLQWEDNGGDWQKWHVQYAGHGQYRLIAAHSRLGLDADAWGVSDGTKLLQWSYHSGNNQLWKIQIVDDSSSDVVVQLINIFTLTNSDVGKMISVPADDTSPGVQLHLWHDLNSDLQKWRMIRL</sequence>
<dbReference type="InterPro" id="IPR000772">
    <property type="entry name" value="Ricin_B_lectin"/>
</dbReference>
<dbReference type="Proteomes" id="UP000681722">
    <property type="component" value="Unassembled WGS sequence"/>
</dbReference>
<protein>
    <recommendedName>
        <fullName evidence="3">GH16 domain-containing protein</fullName>
    </recommendedName>
</protein>
<dbReference type="GO" id="GO:0004553">
    <property type="term" value="F:hydrolase activity, hydrolyzing O-glycosyl compounds"/>
    <property type="evidence" value="ECO:0007669"/>
    <property type="project" value="InterPro"/>
</dbReference>
<dbReference type="EMBL" id="CAJOBC010006763">
    <property type="protein sequence ID" value="CAF3910222.1"/>
    <property type="molecule type" value="Genomic_DNA"/>
</dbReference>
<proteinExistence type="inferred from homology"/>
<dbReference type="Proteomes" id="UP000663829">
    <property type="component" value="Unassembled WGS sequence"/>
</dbReference>
<dbReference type="InterPro" id="IPR050546">
    <property type="entry name" value="Glycosyl_Hydrlase_16"/>
</dbReference>
<evidence type="ECO:0000313" key="8">
    <source>
        <dbReference type="Proteomes" id="UP000663829"/>
    </source>
</evidence>
<dbReference type="InterPro" id="IPR000757">
    <property type="entry name" value="Beta-glucanase-like"/>
</dbReference>
<dbReference type="Pfam" id="PF14200">
    <property type="entry name" value="RicinB_lectin_2"/>
    <property type="match status" value="1"/>
</dbReference>
<evidence type="ECO:0000313" key="7">
    <source>
        <dbReference type="EMBL" id="CAF4069327.1"/>
    </source>
</evidence>
<dbReference type="CDD" id="cd00161">
    <property type="entry name" value="beta-trefoil_Ricin-like"/>
    <property type="match status" value="1"/>
</dbReference>
<dbReference type="GO" id="GO:0005975">
    <property type="term" value="P:carbohydrate metabolic process"/>
    <property type="evidence" value="ECO:0007669"/>
    <property type="project" value="InterPro"/>
</dbReference>
<dbReference type="PANTHER" id="PTHR10963">
    <property type="entry name" value="GLYCOSYL HYDROLASE-RELATED"/>
    <property type="match status" value="1"/>
</dbReference>
<keyword evidence="2" id="KW-0732">Signal</keyword>
<dbReference type="EMBL" id="CAJOBA010038932">
    <property type="protein sequence ID" value="CAF4069327.1"/>
    <property type="molecule type" value="Genomic_DNA"/>
</dbReference>
<dbReference type="Gene3D" id="2.60.120.200">
    <property type="match status" value="1"/>
</dbReference>
<evidence type="ECO:0000256" key="1">
    <source>
        <dbReference type="ARBA" id="ARBA00006865"/>
    </source>
</evidence>
<feature type="chain" id="PRO_5035602462" description="GH16 domain-containing protein" evidence="2">
    <location>
        <begin position="19"/>
        <end position="408"/>
    </location>
</feature>
<dbReference type="PROSITE" id="PS51762">
    <property type="entry name" value="GH16_2"/>
    <property type="match status" value="1"/>
</dbReference>
<dbReference type="EMBL" id="CAJNOQ010006764">
    <property type="protein sequence ID" value="CAF1146750.1"/>
    <property type="molecule type" value="Genomic_DNA"/>
</dbReference>
<dbReference type="InterPro" id="IPR013320">
    <property type="entry name" value="ConA-like_dom_sf"/>
</dbReference>
<evidence type="ECO:0000313" key="4">
    <source>
        <dbReference type="EMBL" id="CAF1146750.1"/>
    </source>
</evidence>
<comment type="caution">
    <text evidence="4">The sequence shown here is derived from an EMBL/GenBank/DDBJ whole genome shotgun (WGS) entry which is preliminary data.</text>
</comment>
<evidence type="ECO:0000256" key="2">
    <source>
        <dbReference type="SAM" id="SignalP"/>
    </source>
</evidence>
<evidence type="ECO:0000313" key="5">
    <source>
        <dbReference type="EMBL" id="CAF1262843.1"/>
    </source>
</evidence>
<dbReference type="InterPro" id="IPR035992">
    <property type="entry name" value="Ricin_B-like_lectins"/>
</dbReference>
<dbReference type="Gene3D" id="2.80.10.50">
    <property type="match status" value="1"/>
</dbReference>
<dbReference type="SUPFAM" id="SSF50370">
    <property type="entry name" value="Ricin B-like lectins"/>
    <property type="match status" value="1"/>
</dbReference>
<comment type="similarity">
    <text evidence="1">Belongs to the glycosyl hydrolase 16 family.</text>
</comment>
<dbReference type="Pfam" id="PF00722">
    <property type="entry name" value="Glyco_hydro_16"/>
    <property type="match status" value="1"/>
</dbReference>
<gene>
    <name evidence="4" type="ORF">GPM918_LOCUS20968</name>
    <name evidence="5" type="ORF">OVA965_LOCUS26815</name>
    <name evidence="6" type="ORF">SRO942_LOCUS20962</name>
    <name evidence="7" type="ORF">TMI583_LOCUS27558</name>
</gene>
<keyword evidence="8" id="KW-1185">Reference proteome</keyword>
<evidence type="ECO:0000259" key="3">
    <source>
        <dbReference type="PROSITE" id="PS51762"/>
    </source>
</evidence>
<feature type="signal peptide" evidence="2">
    <location>
        <begin position="1"/>
        <end position="18"/>
    </location>
</feature>
<evidence type="ECO:0000313" key="6">
    <source>
        <dbReference type="EMBL" id="CAF3910222.1"/>
    </source>
</evidence>
<organism evidence="4 8">
    <name type="scientific">Didymodactylos carnosus</name>
    <dbReference type="NCBI Taxonomy" id="1234261"/>
    <lineage>
        <taxon>Eukaryota</taxon>
        <taxon>Metazoa</taxon>
        <taxon>Spiralia</taxon>
        <taxon>Gnathifera</taxon>
        <taxon>Rotifera</taxon>
        <taxon>Eurotatoria</taxon>
        <taxon>Bdelloidea</taxon>
        <taxon>Philodinida</taxon>
        <taxon>Philodinidae</taxon>
        <taxon>Didymodactylos</taxon>
    </lineage>
</organism>